<dbReference type="GeneID" id="28962208"/>
<accession>A0A0J9VYF1</accession>
<dbReference type="AlphaFoldDB" id="A0A0J9VYF1"/>
<organism evidence="2 3">
    <name type="scientific">Fusarium oxysporum f. sp. lycopersici (strain 4287 / CBS 123668 / FGSC 9935 / NRRL 34936)</name>
    <name type="common">Fusarium vascular wilt of tomato</name>
    <dbReference type="NCBI Taxonomy" id="426428"/>
    <lineage>
        <taxon>Eukaryota</taxon>
        <taxon>Fungi</taxon>
        <taxon>Dikarya</taxon>
        <taxon>Ascomycota</taxon>
        <taxon>Pezizomycotina</taxon>
        <taxon>Sordariomycetes</taxon>
        <taxon>Hypocreomycetidae</taxon>
        <taxon>Hypocreales</taxon>
        <taxon>Nectriaceae</taxon>
        <taxon>Fusarium</taxon>
        <taxon>Fusarium oxysporum species complex</taxon>
    </lineage>
</organism>
<dbReference type="EMBL" id="DS231717">
    <property type="protein sequence ID" value="KNB15828.1"/>
    <property type="molecule type" value="Genomic_DNA"/>
</dbReference>
<proteinExistence type="predicted"/>
<name>A0A0J9VYF1_FUSO4</name>
<reference evidence="2 3" key="1">
    <citation type="journal article" date="2010" name="Nature">
        <title>Comparative genomics reveals mobile pathogenicity chromosomes in Fusarium.</title>
        <authorList>
            <person name="Ma L.J."/>
            <person name="van der Does H.C."/>
            <person name="Borkovich K.A."/>
            <person name="Coleman J.J."/>
            <person name="Daboussi M.J."/>
            <person name="Di Pietro A."/>
            <person name="Dufresne M."/>
            <person name="Freitag M."/>
            <person name="Grabherr M."/>
            <person name="Henrissat B."/>
            <person name="Houterman P.M."/>
            <person name="Kang S."/>
            <person name="Shim W.B."/>
            <person name="Woloshuk C."/>
            <person name="Xie X."/>
            <person name="Xu J.R."/>
            <person name="Antoniw J."/>
            <person name="Baker S.E."/>
            <person name="Bluhm B.H."/>
            <person name="Breakspear A."/>
            <person name="Brown D.W."/>
            <person name="Butchko R.A."/>
            <person name="Chapman S."/>
            <person name="Coulson R."/>
            <person name="Coutinho P.M."/>
            <person name="Danchin E.G."/>
            <person name="Diener A."/>
            <person name="Gale L.R."/>
            <person name="Gardiner D.M."/>
            <person name="Goff S."/>
            <person name="Hammond-Kosack K.E."/>
            <person name="Hilburn K."/>
            <person name="Hua-Van A."/>
            <person name="Jonkers W."/>
            <person name="Kazan K."/>
            <person name="Kodira C.D."/>
            <person name="Koehrsen M."/>
            <person name="Kumar L."/>
            <person name="Lee Y.H."/>
            <person name="Li L."/>
            <person name="Manners J.M."/>
            <person name="Miranda-Saavedra D."/>
            <person name="Mukherjee M."/>
            <person name="Park G."/>
            <person name="Park J."/>
            <person name="Park S.Y."/>
            <person name="Proctor R.H."/>
            <person name="Regev A."/>
            <person name="Ruiz-Roldan M.C."/>
            <person name="Sain D."/>
            <person name="Sakthikumar S."/>
            <person name="Sykes S."/>
            <person name="Schwartz D.C."/>
            <person name="Turgeon B.G."/>
            <person name="Wapinski I."/>
            <person name="Yoder O."/>
            <person name="Young S."/>
            <person name="Zeng Q."/>
            <person name="Zhou S."/>
            <person name="Galagan J."/>
            <person name="Cuomo C.A."/>
            <person name="Kistler H.C."/>
            <person name="Rep M."/>
        </authorList>
    </citation>
    <scope>NUCLEOTIDE SEQUENCE [LARGE SCALE GENOMIC DNA]</scope>
    <source>
        <strain evidence="3">4287 / CBS 123668 / FGSC 9935 / NRRL 34936</strain>
    </source>
</reference>
<dbReference type="KEGG" id="fox:FOXG_21502"/>
<sequence length="34" mass="3865">MPVVGKEANNDLGLWKDPKHMNQAQQKSIVAFRN</sequence>
<dbReference type="VEuPathDB" id="FungiDB:FOXG_21502"/>
<gene>
    <name evidence="2" type="ORF">FOXG_21502</name>
</gene>
<evidence type="ECO:0000256" key="1">
    <source>
        <dbReference type="SAM" id="MobiDB-lite"/>
    </source>
</evidence>
<evidence type="ECO:0000313" key="2">
    <source>
        <dbReference type="EMBL" id="KNB15828.1"/>
    </source>
</evidence>
<feature type="region of interest" description="Disordered" evidence="1">
    <location>
        <begin position="1"/>
        <end position="34"/>
    </location>
</feature>
<dbReference type="RefSeq" id="XP_018253873.1">
    <property type="nucleotide sequence ID" value="XM_018401844.1"/>
</dbReference>
<protein>
    <submittedName>
        <fullName evidence="2">Uncharacterized protein</fullName>
    </submittedName>
</protein>
<evidence type="ECO:0000313" key="3">
    <source>
        <dbReference type="Proteomes" id="UP000009097"/>
    </source>
</evidence>
<dbReference type="Proteomes" id="UP000009097">
    <property type="component" value="Chromosome 14"/>
</dbReference>